<dbReference type="AlphaFoldDB" id="A0A160T3S6"/>
<accession>A0A160T3S6</accession>
<evidence type="ECO:0000313" key="3">
    <source>
        <dbReference type="Proteomes" id="UP000215027"/>
    </source>
</evidence>
<reference evidence="2" key="1">
    <citation type="submission" date="2016-01" db="EMBL/GenBank/DDBJ databases">
        <authorList>
            <person name="Mcilroy J.S."/>
            <person name="Karst M S."/>
            <person name="Albertsen M."/>
        </authorList>
    </citation>
    <scope>NUCLEOTIDE SEQUENCE</scope>
    <source>
        <strain evidence="2">Cfx-K</strain>
    </source>
</reference>
<keyword evidence="1" id="KW-0472">Membrane</keyword>
<protein>
    <submittedName>
        <fullName evidence="2">Uncharacterized protein</fullName>
    </submittedName>
</protein>
<sequence length="185" mass="20629">MTYSDDAQSNDGLSYQEKSIIVSLAGSILVYALFSVLVWQRYQVGGFSSVTVSQFFLQQNSGVLVGEATEFDAATVFQFWGRAVLILIAIQIMLTIIGQIVLVIVHTIAKKEEEIPTFEDERDHFIDLKTTRNMFYVVGGGFVLSMILLAIGFTPVLMPVIMLVAMMAAEILGSLSKLYYYRRGF</sequence>
<evidence type="ECO:0000313" key="2">
    <source>
        <dbReference type="EMBL" id="CUS04696.2"/>
    </source>
</evidence>
<feature type="transmembrane region" description="Helical" evidence="1">
    <location>
        <begin position="20"/>
        <end position="39"/>
    </location>
</feature>
<feature type="transmembrane region" description="Helical" evidence="1">
    <location>
        <begin position="134"/>
        <end position="154"/>
    </location>
</feature>
<gene>
    <name evidence="2" type="ORF">CFX0092_A2818</name>
</gene>
<feature type="transmembrane region" description="Helical" evidence="1">
    <location>
        <begin position="79"/>
        <end position="105"/>
    </location>
</feature>
<dbReference type="KEGG" id="pbf:CFX0092_A2818"/>
<keyword evidence="3" id="KW-1185">Reference proteome</keyword>
<evidence type="ECO:0000256" key="1">
    <source>
        <dbReference type="SAM" id="Phobius"/>
    </source>
</evidence>
<dbReference type="Proteomes" id="UP000215027">
    <property type="component" value="Chromosome I"/>
</dbReference>
<organism evidence="2 3">
    <name type="scientific">Candidatus Promineifilum breve</name>
    <dbReference type="NCBI Taxonomy" id="1806508"/>
    <lineage>
        <taxon>Bacteria</taxon>
        <taxon>Bacillati</taxon>
        <taxon>Chloroflexota</taxon>
        <taxon>Ardenticatenia</taxon>
        <taxon>Candidatus Promineifilales</taxon>
        <taxon>Candidatus Promineifilaceae</taxon>
        <taxon>Candidatus Promineifilum</taxon>
    </lineage>
</organism>
<name>A0A160T3S6_9CHLR</name>
<dbReference type="RefSeq" id="WP_095043996.1">
    <property type="nucleotide sequence ID" value="NZ_LN890655.1"/>
</dbReference>
<feature type="transmembrane region" description="Helical" evidence="1">
    <location>
        <begin position="160"/>
        <end position="180"/>
    </location>
</feature>
<dbReference type="EMBL" id="LN890655">
    <property type="protein sequence ID" value="CUS04696.2"/>
    <property type="molecule type" value="Genomic_DNA"/>
</dbReference>
<dbReference type="OrthoDB" id="2191398at2"/>
<keyword evidence="1" id="KW-1133">Transmembrane helix</keyword>
<keyword evidence="1" id="KW-0812">Transmembrane</keyword>
<proteinExistence type="predicted"/>